<evidence type="ECO:0000313" key="2">
    <source>
        <dbReference type="Proteomes" id="UP001153076"/>
    </source>
</evidence>
<dbReference type="AlphaFoldDB" id="A0A9Q1GYM8"/>
<reference evidence="1" key="1">
    <citation type="submission" date="2022-04" db="EMBL/GenBank/DDBJ databases">
        <title>Carnegiea gigantea Genome sequencing and assembly v2.</title>
        <authorList>
            <person name="Copetti D."/>
            <person name="Sanderson M.J."/>
            <person name="Burquez A."/>
            <person name="Wojciechowski M.F."/>
        </authorList>
    </citation>
    <scope>NUCLEOTIDE SEQUENCE</scope>
    <source>
        <strain evidence="1">SGP5-SGP5p</strain>
        <tissue evidence="1">Aerial part</tissue>
    </source>
</reference>
<proteinExistence type="predicted"/>
<protein>
    <submittedName>
        <fullName evidence="1">Uncharacterized protein</fullName>
    </submittedName>
</protein>
<sequence>MEEEGRSLYLWKTPAQISIIQHFSRNHKEFNPWFIRVKKWVKNEYYQTRRVWLEILEFLRTIGIGIKRTKGELLHHEDVSYRLVVKEVGSSIQEANNIKAEKKVDREVEETPKLKISHDNQKELTDMRTKQKGELHILGYEQDIRNFKVFSL</sequence>
<keyword evidence="2" id="KW-1185">Reference proteome</keyword>
<gene>
    <name evidence="1" type="ORF">Cgig2_010620</name>
</gene>
<dbReference type="Proteomes" id="UP001153076">
    <property type="component" value="Unassembled WGS sequence"/>
</dbReference>
<evidence type="ECO:0000313" key="1">
    <source>
        <dbReference type="EMBL" id="KAJ8427771.1"/>
    </source>
</evidence>
<name>A0A9Q1GYM8_9CARY</name>
<organism evidence="1 2">
    <name type="scientific">Carnegiea gigantea</name>
    <dbReference type="NCBI Taxonomy" id="171969"/>
    <lineage>
        <taxon>Eukaryota</taxon>
        <taxon>Viridiplantae</taxon>
        <taxon>Streptophyta</taxon>
        <taxon>Embryophyta</taxon>
        <taxon>Tracheophyta</taxon>
        <taxon>Spermatophyta</taxon>
        <taxon>Magnoliopsida</taxon>
        <taxon>eudicotyledons</taxon>
        <taxon>Gunneridae</taxon>
        <taxon>Pentapetalae</taxon>
        <taxon>Caryophyllales</taxon>
        <taxon>Cactineae</taxon>
        <taxon>Cactaceae</taxon>
        <taxon>Cactoideae</taxon>
        <taxon>Echinocereeae</taxon>
        <taxon>Carnegiea</taxon>
    </lineage>
</organism>
<comment type="caution">
    <text evidence="1">The sequence shown here is derived from an EMBL/GenBank/DDBJ whole genome shotgun (WGS) entry which is preliminary data.</text>
</comment>
<accession>A0A9Q1GYM8</accession>
<dbReference type="EMBL" id="JAKOGI010001098">
    <property type="protein sequence ID" value="KAJ8427771.1"/>
    <property type="molecule type" value="Genomic_DNA"/>
</dbReference>